<evidence type="ECO:0000313" key="4">
    <source>
        <dbReference type="Proteomes" id="UP000242188"/>
    </source>
</evidence>
<keyword evidence="4" id="KW-1185">Reference proteome</keyword>
<organism evidence="3 4">
    <name type="scientific">Mizuhopecten yessoensis</name>
    <name type="common">Japanese scallop</name>
    <name type="synonym">Patinopecten yessoensis</name>
    <dbReference type="NCBI Taxonomy" id="6573"/>
    <lineage>
        <taxon>Eukaryota</taxon>
        <taxon>Metazoa</taxon>
        <taxon>Spiralia</taxon>
        <taxon>Lophotrochozoa</taxon>
        <taxon>Mollusca</taxon>
        <taxon>Bivalvia</taxon>
        <taxon>Autobranchia</taxon>
        <taxon>Pteriomorphia</taxon>
        <taxon>Pectinida</taxon>
        <taxon>Pectinoidea</taxon>
        <taxon>Pectinidae</taxon>
        <taxon>Mizuhopecten</taxon>
    </lineage>
</organism>
<comment type="caution">
    <text evidence="3">The sequence shown here is derived from an EMBL/GenBank/DDBJ whole genome shotgun (WGS) entry which is preliminary data.</text>
</comment>
<keyword evidence="1" id="KW-0663">Pyridoxal phosphate</keyword>
<dbReference type="Gene3D" id="3.40.640.10">
    <property type="entry name" value="Type I PLP-dependent aspartate aminotransferase-like (Major domain)"/>
    <property type="match status" value="1"/>
</dbReference>
<name>A0A210R4W9_MIZYE</name>
<evidence type="ECO:0000259" key="2">
    <source>
        <dbReference type="Pfam" id="PF00155"/>
    </source>
</evidence>
<dbReference type="InterPro" id="IPR050478">
    <property type="entry name" value="Ethylene_sulfur-biosynth"/>
</dbReference>
<dbReference type="SUPFAM" id="SSF53383">
    <property type="entry name" value="PLP-dependent transferases"/>
    <property type="match status" value="1"/>
</dbReference>
<evidence type="ECO:0000313" key="3">
    <source>
        <dbReference type="EMBL" id="OWF56069.1"/>
    </source>
</evidence>
<dbReference type="STRING" id="6573.A0A210R4W9"/>
<dbReference type="EMBL" id="NEDP02000359">
    <property type="protein sequence ID" value="OWF56069.1"/>
    <property type="molecule type" value="Genomic_DNA"/>
</dbReference>
<dbReference type="InterPro" id="IPR015422">
    <property type="entry name" value="PyrdxlP-dep_Trfase_small"/>
</dbReference>
<dbReference type="CDD" id="cd00609">
    <property type="entry name" value="AAT_like"/>
    <property type="match status" value="1"/>
</dbReference>
<protein>
    <submittedName>
        <fullName evidence="3">1-aminocyclopropane-1-carboxylate synthase-like protein 1</fullName>
    </submittedName>
</protein>
<proteinExistence type="predicted"/>
<evidence type="ECO:0000256" key="1">
    <source>
        <dbReference type="ARBA" id="ARBA00022898"/>
    </source>
</evidence>
<dbReference type="AlphaFoldDB" id="A0A210R4W9"/>
<dbReference type="PANTHER" id="PTHR43795:SF39">
    <property type="entry name" value="AMINOTRANSFERASE CLASS I_CLASSII DOMAIN-CONTAINING PROTEIN"/>
    <property type="match status" value="1"/>
</dbReference>
<dbReference type="GO" id="GO:0030170">
    <property type="term" value="F:pyridoxal phosphate binding"/>
    <property type="evidence" value="ECO:0007669"/>
    <property type="project" value="InterPro"/>
</dbReference>
<dbReference type="GO" id="GO:0008483">
    <property type="term" value="F:transaminase activity"/>
    <property type="evidence" value="ECO:0007669"/>
    <property type="project" value="TreeGrafter"/>
</dbReference>
<accession>A0A210R4W9</accession>
<dbReference type="PRINTS" id="PR00753">
    <property type="entry name" value="ACCSYNTHASE"/>
</dbReference>
<dbReference type="InterPro" id="IPR004839">
    <property type="entry name" value="Aminotransferase_I/II_large"/>
</dbReference>
<dbReference type="Pfam" id="PF00155">
    <property type="entry name" value="Aminotran_1_2"/>
    <property type="match status" value="1"/>
</dbReference>
<dbReference type="GO" id="GO:0006520">
    <property type="term" value="P:amino acid metabolic process"/>
    <property type="evidence" value="ECO:0007669"/>
    <property type="project" value="TreeGrafter"/>
</dbReference>
<dbReference type="Gene3D" id="3.90.1150.10">
    <property type="entry name" value="Aspartate Aminotransferase, domain 1"/>
    <property type="match status" value="1"/>
</dbReference>
<dbReference type="PANTHER" id="PTHR43795">
    <property type="entry name" value="BIFUNCTIONAL ASPARTATE AMINOTRANSFERASE AND GLUTAMATE/ASPARTATE-PREPHENATE AMINOTRANSFERASE-RELATED"/>
    <property type="match status" value="1"/>
</dbReference>
<dbReference type="InterPro" id="IPR015424">
    <property type="entry name" value="PyrdxlP-dep_Trfase"/>
</dbReference>
<dbReference type="Proteomes" id="UP000242188">
    <property type="component" value="Unassembled WGS sequence"/>
</dbReference>
<sequence>MQVSADDAIMQHSVKQERCVQMLSKRAQKAVQGEFLETYFIKVSANSYDSDTNPQGYINLGTAENKLCEDLWLNKIAEVSGSANFVSQDFLYYYACHGLDRVRKTFSQFIEERFKSKVKIEEEKLVLMDGVTAILNALAFTLADVGDVFLCPTPAYTRLKYDMLDIGGVDIYEVPMFDRESSDDPCKMRTDLLGSYLQRAKKDGLTVRGVIITNPHNPTGKVYTKQELAEVMEFCKREDLHVIFDEIYALSTQGQDCFTSVLSMPIPDPDKTHFIWGLSKDFGLSGFRCGVVYSHDVRVINHLKKMAMFCSIPAPTQMLINGILSDTEWLNNTYFPTYYNRAKETYKLVKDVLDELNIPTAYSCRNVIFFWMDLSQERTSEEEMKLFNMFMEAGLFVYPGKEMFCQVPGWFRLAFTLPKQYVQEGLQRFRAVLIKLQQRESYMCPK</sequence>
<gene>
    <name evidence="3" type="ORF">KP79_PYT04129</name>
</gene>
<dbReference type="OrthoDB" id="691673at2759"/>
<feature type="domain" description="Aminotransferase class I/classII large" evidence="2">
    <location>
        <begin position="78"/>
        <end position="429"/>
    </location>
</feature>
<dbReference type="InterPro" id="IPR015421">
    <property type="entry name" value="PyrdxlP-dep_Trfase_major"/>
</dbReference>
<reference evidence="3 4" key="1">
    <citation type="journal article" date="2017" name="Nat. Ecol. Evol.">
        <title>Scallop genome provides insights into evolution of bilaterian karyotype and development.</title>
        <authorList>
            <person name="Wang S."/>
            <person name="Zhang J."/>
            <person name="Jiao W."/>
            <person name="Li J."/>
            <person name="Xun X."/>
            <person name="Sun Y."/>
            <person name="Guo X."/>
            <person name="Huan P."/>
            <person name="Dong B."/>
            <person name="Zhang L."/>
            <person name="Hu X."/>
            <person name="Sun X."/>
            <person name="Wang J."/>
            <person name="Zhao C."/>
            <person name="Wang Y."/>
            <person name="Wang D."/>
            <person name="Huang X."/>
            <person name="Wang R."/>
            <person name="Lv J."/>
            <person name="Li Y."/>
            <person name="Zhang Z."/>
            <person name="Liu B."/>
            <person name="Lu W."/>
            <person name="Hui Y."/>
            <person name="Liang J."/>
            <person name="Zhou Z."/>
            <person name="Hou R."/>
            <person name="Li X."/>
            <person name="Liu Y."/>
            <person name="Li H."/>
            <person name="Ning X."/>
            <person name="Lin Y."/>
            <person name="Zhao L."/>
            <person name="Xing Q."/>
            <person name="Dou J."/>
            <person name="Li Y."/>
            <person name="Mao J."/>
            <person name="Guo H."/>
            <person name="Dou H."/>
            <person name="Li T."/>
            <person name="Mu C."/>
            <person name="Jiang W."/>
            <person name="Fu Q."/>
            <person name="Fu X."/>
            <person name="Miao Y."/>
            <person name="Liu J."/>
            <person name="Yu Q."/>
            <person name="Li R."/>
            <person name="Liao H."/>
            <person name="Li X."/>
            <person name="Kong Y."/>
            <person name="Jiang Z."/>
            <person name="Chourrout D."/>
            <person name="Li R."/>
            <person name="Bao Z."/>
        </authorList>
    </citation>
    <scope>NUCLEOTIDE SEQUENCE [LARGE SCALE GENOMIC DNA]</scope>
    <source>
        <strain evidence="3 4">PY_sf001</strain>
    </source>
</reference>